<proteinExistence type="predicted"/>
<evidence type="ECO:0000313" key="3">
    <source>
        <dbReference type="Proteomes" id="UP001515480"/>
    </source>
</evidence>
<sequence>MSAAVDASIEAARSGEVGIELFLLGCVIALAVVLWVEYETTRPRHGAPAKELAVAGATTATPMRSKLMRFLGIPPRATLNLV</sequence>
<comment type="caution">
    <text evidence="2">The sequence shown here is derived from an EMBL/GenBank/DDBJ whole genome shotgun (WGS) entry which is preliminary data.</text>
</comment>
<dbReference type="AlphaFoldDB" id="A0AB34IP05"/>
<dbReference type="EMBL" id="JBGBPQ010000021">
    <property type="protein sequence ID" value="KAL1503797.1"/>
    <property type="molecule type" value="Genomic_DNA"/>
</dbReference>
<keyword evidence="3" id="KW-1185">Reference proteome</keyword>
<gene>
    <name evidence="2" type="ORF">AB1Y20_012265</name>
</gene>
<evidence type="ECO:0000313" key="2">
    <source>
        <dbReference type="EMBL" id="KAL1503797.1"/>
    </source>
</evidence>
<protein>
    <submittedName>
        <fullName evidence="2">Uncharacterized protein</fullName>
    </submittedName>
</protein>
<accession>A0AB34IP05</accession>
<keyword evidence="1" id="KW-1133">Transmembrane helix</keyword>
<keyword evidence="1" id="KW-0472">Membrane</keyword>
<evidence type="ECO:0000256" key="1">
    <source>
        <dbReference type="SAM" id="Phobius"/>
    </source>
</evidence>
<reference evidence="2 3" key="1">
    <citation type="journal article" date="2024" name="Science">
        <title>Giant polyketide synthase enzymes in the biosynthesis of giant marine polyether toxins.</title>
        <authorList>
            <person name="Fallon T.R."/>
            <person name="Shende V.V."/>
            <person name="Wierzbicki I.H."/>
            <person name="Pendleton A.L."/>
            <person name="Watervoot N.F."/>
            <person name="Auber R.P."/>
            <person name="Gonzalez D.J."/>
            <person name="Wisecaver J.H."/>
            <person name="Moore B.S."/>
        </authorList>
    </citation>
    <scope>NUCLEOTIDE SEQUENCE [LARGE SCALE GENOMIC DNA]</scope>
    <source>
        <strain evidence="2 3">12B1</strain>
    </source>
</reference>
<name>A0AB34IP05_PRYPA</name>
<keyword evidence="1" id="KW-0812">Transmembrane</keyword>
<feature type="transmembrane region" description="Helical" evidence="1">
    <location>
        <begin position="17"/>
        <end position="36"/>
    </location>
</feature>
<organism evidence="2 3">
    <name type="scientific">Prymnesium parvum</name>
    <name type="common">Toxic golden alga</name>
    <dbReference type="NCBI Taxonomy" id="97485"/>
    <lineage>
        <taxon>Eukaryota</taxon>
        <taxon>Haptista</taxon>
        <taxon>Haptophyta</taxon>
        <taxon>Prymnesiophyceae</taxon>
        <taxon>Prymnesiales</taxon>
        <taxon>Prymnesiaceae</taxon>
        <taxon>Prymnesium</taxon>
    </lineage>
</organism>
<dbReference type="Proteomes" id="UP001515480">
    <property type="component" value="Unassembled WGS sequence"/>
</dbReference>